<accession>K0SP05</accession>
<feature type="transmembrane region" description="Helical" evidence="2">
    <location>
        <begin position="222"/>
        <end position="242"/>
    </location>
</feature>
<sequence length="451" mass="49876">MRAIGERSLRARKWGGAAEAADPMADQTTSMAMVSVSSSGPGPTTSQNNGVDSRPGISPHGLYEQWGPRLIGGEVFWSQCFWIYASAFLTYSFNNSGPFRTNVQISISVFVGGQNIIGATSGMNEETEIEIAHYAWLAVLSAVVASVWWSVSRLKLFDGYAGRLGTTTFLGMNLSMLIFVPADVVSWKLYIWGFLNLVHVGEEESSTSPKVPYSWTQEAESAIVYVLGVLWLGVLSGGTRLLNKRRIEGTSQSPINNILTPVVYALSSMLVVNATDYVHAPAIFNGFCGRNIRWNGLFEESPKPAEVCLGLCICFSLGLDIDPMLHRIRRQEKKALALTDSTYATVSRSNEIVNSARAGKSGFTAFLGHITFDLSRKTFGRIHDVLKLREISNFPPSERIGNTDDPESNDQHVYEEETAHQHSHKPKKDGVLQTKQQLRQQKRLKHNQDNV</sequence>
<dbReference type="EMBL" id="AGNL01012124">
    <property type="protein sequence ID" value="EJK68068.1"/>
    <property type="molecule type" value="Genomic_DNA"/>
</dbReference>
<keyword evidence="2" id="KW-1133">Transmembrane helix</keyword>
<dbReference type="AlphaFoldDB" id="K0SP05"/>
<evidence type="ECO:0000256" key="2">
    <source>
        <dbReference type="SAM" id="Phobius"/>
    </source>
</evidence>
<keyword evidence="2" id="KW-0472">Membrane</keyword>
<proteinExistence type="predicted"/>
<keyword evidence="4" id="KW-1185">Reference proteome</keyword>
<evidence type="ECO:0000313" key="4">
    <source>
        <dbReference type="Proteomes" id="UP000266841"/>
    </source>
</evidence>
<feature type="non-terminal residue" evidence="3">
    <location>
        <position position="451"/>
    </location>
</feature>
<feature type="compositionally biased region" description="Basic and acidic residues" evidence="1">
    <location>
        <begin position="409"/>
        <end position="420"/>
    </location>
</feature>
<feature type="compositionally biased region" description="Low complexity" evidence="1">
    <location>
        <begin position="33"/>
        <end position="46"/>
    </location>
</feature>
<evidence type="ECO:0000313" key="3">
    <source>
        <dbReference type="EMBL" id="EJK68068.1"/>
    </source>
</evidence>
<feature type="region of interest" description="Disordered" evidence="1">
    <location>
        <begin position="395"/>
        <end position="451"/>
    </location>
</feature>
<feature type="region of interest" description="Disordered" evidence="1">
    <location>
        <begin position="33"/>
        <end position="55"/>
    </location>
</feature>
<dbReference type="OrthoDB" id="46915at2759"/>
<dbReference type="Proteomes" id="UP000266841">
    <property type="component" value="Unassembled WGS sequence"/>
</dbReference>
<evidence type="ECO:0000256" key="1">
    <source>
        <dbReference type="SAM" id="MobiDB-lite"/>
    </source>
</evidence>
<dbReference type="eggNOG" id="ENOG502T7D6">
    <property type="taxonomic scope" value="Eukaryota"/>
</dbReference>
<keyword evidence="2" id="KW-0812">Transmembrane</keyword>
<organism evidence="3 4">
    <name type="scientific">Thalassiosira oceanica</name>
    <name type="common">Marine diatom</name>
    <dbReference type="NCBI Taxonomy" id="159749"/>
    <lineage>
        <taxon>Eukaryota</taxon>
        <taxon>Sar</taxon>
        <taxon>Stramenopiles</taxon>
        <taxon>Ochrophyta</taxon>
        <taxon>Bacillariophyta</taxon>
        <taxon>Coscinodiscophyceae</taxon>
        <taxon>Thalassiosirophycidae</taxon>
        <taxon>Thalassiosirales</taxon>
        <taxon>Thalassiosiraceae</taxon>
        <taxon>Thalassiosira</taxon>
    </lineage>
</organism>
<gene>
    <name evidence="3" type="ORF">THAOC_10794</name>
</gene>
<protein>
    <submittedName>
        <fullName evidence="3">Uncharacterized protein</fullName>
    </submittedName>
</protein>
<dbReference type="OMA" id="CTHATRF"/>
<feature type="transmembrane region" description="Helical" evidence="2">
    <location>
        <begin position="163"/>
        <end position="182"/>
    </location>
</feature>
<reference evidence="3 4" key="1">
    <citation type="journal article" date="2012" name="Genome Biol.">
        <title>Genome and low-iron response of an oceanic diatom adapted to chronic iron limitation.</title>
        <authorList>
            <person name="Lommer M."/>
            <person name="Specht M."/>
            <person name="Roy A.S."/>
            <person name="Kraemer L."/>
            <person name="Andreson R."/>
            <person name="Gutowska M.A."/>
            <person name="Wolf J."/>
            <person name="Bergner S.V."/>
            <person name="Schilhabel M.B."/>
            <person name="Klostermeier U.C."/>
            <person name="Beiko R.G."/>
            <person name="Rosenstiel P."/>
            <person name="Hippler M."/>
            <person name="Laroche J."/>
        </authorList>
    </citation>
    <scope>NUCLEOTIDE SEQUENCE [LARGE SCALE GENOMIC DNA]</scope>
    <source>
        <strain evidence="3 4">CCMP1005</strain>
    </source>
</reference>
<comment type="caution">
    <text evidence="3">The sequence shown here is derived from an EMBL/GenBank/DDBJ whole genome shotgun (WGS) entry which is preliminary data.</text>
</comment>
<feature type="transmembrane region" description="Helical" evidence="2">
    <location>
        <begin position="131"/>
        <end position="151"/>
    </location>
</feature>
<name>K0SP05_THAOC</name>